<dbReference type="AlphaFoldDB" id="A0AAV7NCE2"/>
<proteinExistence type="predicted"/>
<organism evidence="2 3">
    <name type="scientific">Pleurodeles waltl</name>
    <name type="common">Iberian ribbed newt</name>
    <dbReference type="NCBI Taxonomy" id="8319"/>
    <lineage>
        <taxon>Eukaryota</taxon>
        <taxon>Metazoa</taxon>
        <taxon>Chordata</taxon>
        <taxon>Craniata</taxon>
        <taxon>Vertebrata</taxon>
        <taxon>Euteleostomi</taxon>
        <taxon>Amphibia</taxon>
        <taxon>Batrachia</taxon>
        <taxon>Caudata</taxon>
        <taxon>Salamandroidea</taxon>
        <taxon>Salamandridae</taxon>
        <taxon>Pleurodelinae</taxon>
        <taxon>Pleurodeles</taxon>
    </lineage>
</organism>
<name>A0AAV7NCE2_PLEWA</name>
<feature type="compositionally biased region" description="Acidic residues" evidence="1">
    <location>
        <begin position="89"/>
        <end position="100"/>
    </location>
</feature>
<evidence type="ECO:0000256" key="1">
    <source>
        <dbReference type="SAM" id="MobiDB-lite"/>
    </source>
</evidence>
<accession>A0AAV7NCE2</accession>
<feature type="compositionally biased region" description="Polar residues" evidence="1">
    <location>
        <begin position="103"/>
        <end position="112"/>
    </location>
</feature>
<dbReference type="EMBL" id="JANPWB010000012">
    <property type="protein sequence ID" value="KAJ1113736.1"/>
    <property type="molecule type" value="Genomic_DNA"/>
</dbReference>
<reference evidence="2" key="1">
    <citation type="journal article" date="2022" name="bioRxiv">
        <title>Sequencing and chromosome-scale assembly of the giantPleurodeles waltlgenome.</title>
        <authorList>
            <person name="Brown T."/>
            <person name="Elewa A."/>
            <person name="Iarovenko S."/>
            <person name="Subramanian E."/>
            <person name="Araus A.J."/>
            <person name="Petzold A."/>
            <person name="Susuki M."/>
            <person name="Suzuki K.-i.T."/>
            <person name="Hayashi T."/>
            <person name="Toyoda A."/>
            <person name="Oliveira C."/>
            <person name="Osipova E."/>
            <person name="Leigh N.D."/>
            <person name="Simon A."/>
            <person name="Yun M.H."/>
        </authorList>
    </citation>
    <scope>NUCLEOTIDE SEQUENCE</scope>
    <source>
        <strain evidence="2">20211129_DDA</strain>
        <tissue evidence="2">Liver</tissue>
    </source>
</reference>
<gene>
    <name evidence="2" type="ORF">NDU88_001978</name>
</gene>
<evidence type="ECO:0000313" key="3">
    <source>
        <dbReference type="Proteomes" id="UP001066276"/>
    </source>
</evidence>
<protein>
    <submittedName>
        <fullName evidence="2">Uncharacterized protein</fullName>
    </submittedName>
</protein>
<comment type="caution">
    <text evidence="2">The sequence shown here is derived from an EMBL/GenBank/DDBJ whole genome shotgun (WGS) entry which is preliminary data.</text>
</comment>
<feature type="region of interest" description="Disordered" evidence="1">
    <location>
        <begin position="88"/>
        <end position="112"/>
    </location>
</feature>
<keyword evidence="3" id="KW-1185">Reference proteome</keyword>
<dbReference type="Proteomes" id="UP001066276">
    <property type="component" value="Chromosome 8"/>
</dbReference>
<evidence type="ECO:0000313" key="2">
    <source>
        <dbReference type="EMBL" id="KAJ1113736.1"/>
    </source>
</evidence>
<sequence length="112" mass="12509">MYRPPHHNPPIRQFFRGGTNAIKSTAETEHRRETTHLSTLKEPGRYGDRVTGPAHAGLPPHLPGIRKAAATTMEDVPGDGLVAAVEPVDREEEEAEEEDVDNRSNIIQQYFQ</sequence>
<feature type="compositionally biased region" description="Basic and acidic residues" evidence="1">
    <location>
        <begin position="26"/>
        <end position="35"/>
    </location>
</feature>
<feature type="region of interest" description="Disordered" evidence="1">
    <location>
        <begin position="25"/>
        <end position="62"/>
    </location>
</feature>